<dbReference type="Pfam" id="PF09438">
    <property type="entry name" value="DUF2017"/>
    <property type="match status" value="1"/>
</dbReference>
<reference evidence="2 3" key="1">
    <citation type="submission" date="2017-12" db="EMBL/GenBank/DDBJ databases">
        <title>Phylogenetic diversity of female urinary microbiome.</title>
        <authorList>
            <person name="Thomas-White K."/>
            <person name="Wolfe A.J."/>
        </authorList>
    </citation>
    <scope>NUCLEOTIDE SEQUENCE [LARGE SCALE GENOMIC DNA]</scope>
    <source>
        <strain evidence="2 3">UMB0038</strain>
    </source>
</reference>
<dbReference type="GeneID" id="93362904"/>
<sequence length="255" mass="27167">MAERFRWTRRGYTAQLELPEVRLLRGLVRDVVALLEGRRADVRPAEADPAEAPAAEDGVDTPEDPPAAPPSVSAAQDAGPVAGLDASDAAFWGLVSGLHLSQDPEPQRSAPTDPAVARLLPDAMPQAGAAEQGAHRALTEDALSEGKLADARLALELLRSTRVEVPHDQAPAFGRALNDVRLVLAARLGVETEEDAARVHAVDDWRSAEDVESTMALLYNFTSWLLETLMTEMLSELPEGSDESAPGAGDAEGEQ</sequence>
<name>A0AAP3AEI0_MICLU</name>
<dbReference type="EMBL" id="PKJT01000001">
    <property type="protein sequence ID" value="PKZ83684.1"/>
    <property type="molecule type" value="Genomic_DNA"/>
</dbReference>
<feature type="region of interest" description="Disordered" evidence="1">
    <location>
        <begin position="236"/>
        <end position="255"/>
    </location>
</feature>
<dbReference type="RefSeq" id="WP_036313009.1">
    <property type="nucleotide sequence ID" value="NZ_CP058971.1"/>
</dbReference>
<dbReference type="AlphaFoldDB" id="A0AAP3AEI0"/>
<evidence type="ECO:0000313" key="2">
    <source>
        <dbReference type="EMBL" id="PKZ83684.1"/>
    </source>
</evidence>
<proteinExistence type="predicted"/>
<organism evidence="2 3">
    <name type="scientific">Micrococcus luteus</name>
    <name type="common">Micrococcus lysodeikticus</name>
    <dbReference type="NCBI Taxonomy" id="1270"/>
    <lineage>
        <taxon>Bacteria</taxon>
        <taxon>Bacillati</taxon>
        <taxon>Actinomycetota</taxon>
        <taxon>Actinomycetes</taxon>
        <taxon>Micrococcales</taxon>
        <taxon>Micrococcaceae</taxon>
        <taxon>Micrococcus</taxon>
    </lineage>
</organism>
<gene>
    <name evidence="2" type="ORF">CYJ95_01925</name>
</gene>
<evidence type="ECO:0000256" key="1">
    <source>
        <dbReference type="SAM" id="MobiDB-lite"/>
    </source>
</evidence>
<feature type="region of interest" description="Disordered" evidence="1">
    <location>
        <begin position="43"/>
        <end position="79"/>
    </location>
</feature>
<accession>A0AAP3AEI0</accession>
<comment type="caution">
    <text evidence="2">The sequence shown here is derived from an EMBL/GenBank/DDBJ whole genome shotgun (WGS) entry which is preliminary data.</text>
</comment>
<dbReference type="Proteomes" id="UP000234847">
    <property type="component" value="Unassembled WGS sequence"/>
</dbReference>
<protein>
    <submittedName>
        <fullName evidence="2">DUF2017 domain-containing protein</fullName>
    </submittedName>
</protein>
<evidence type="ECO:0000313" key="3">
    <source>
        <dbReference type="Proteomes" id="UP000234847"/>
    </source>
</evidence>
<dbReference type="InterPro" id="IPR018561">
    <property type="entry name" value="AosR"/>
</dbReference>